<keyword evidence="2" id="KW-1185">Reference proteome</keyword>
<evidence type="ECO:0000313" key="1">
    <source>
        <dbReference type="EMBL" id="KAI1710527.1"/>
    </source>
</evidence>
<evidence type="ECO:0000313" key="2">
    <source>
        <dbReference type="Proteomes" id="UP001201812"/>
    </source>
</evidence>
<dbReference type="Proteomes" id="UP001201812">
    <property type="component" value="Unassembled WGS sequence"/>
</dbReference>
<sequence>MTANGIGMRFKDKVVIVTCSNCGIDQATAVLFGRDGAKVTIHGSEESDLKSTVRLMLNAGVSDEDILVVQGAIDNDNTLHNLVERTVAKFGRLDILVNNSGGIPQQKNSHNDHDVDNFDYLFNINLKSITTLTRLAMPHLELTKGSVVNVSSFGGQRAFSDYAYYQNTKTALDNYCRNAAIKYVKKGIRVNNVNPGFITARSAADGDKKLNKFESNWIKNHVPMGRGGTAEEIAKVIAFLASDEASYVTGACLVADGGASIFTKPADFFNA</sequence>
<protein>
    <submittedName>
        <fullName evidence="1">Enoyl-(Acyl carrier protein) reductase domain-containing protein</fullName>
    </submittedName>
</protein>
<name>A0AAD4MYN8_9BILA</name>
<reference evidence="1" key="1">
    <citation type="submission" date="2022-01" db="EMBL/GenBank/DDBJ databases">
        <title>Genome Sequence Resource for Two Populations of Ditylenchus destructor, the Migratory Endoparasitic Phytonematode.</title>
        <authorList>
            <person name="Zhang H."/>
            <person name="Lin R."/>
            <person name="Xie B."/>
        </authorList>
    </citation>
    <scope>NUCLEOTIDE SEQUENCE</scope>
    <source>
        <strain evidence="1">BazhouSP</strain>
    </source>
</reference>
<dbReference type="AlphaFoldDB" id="A0AAD4MYN8"/>
<dbReference type="SUPFAM" id="SSF51735">
    <property type="entry name" value="NAD(P)-binding Rossmann-fold domains"/>
    <property type="match status" value="1"/>
</dbReference>
<dbReference type="PRINTS" id="PR00080">
    <property type="entry name" value="SDRFAMILY"/>
</dbReference>
<dbReference type="EMBL" id="JAKKPZ010000025">
    <property type="protein sequence ID" value="KAI1710527.1"/>
    <property type="molecule type" value="Genomic_DNA"/>
</dbReference>
<proteinExistence type="predicted"/>
<gene>
    <name evidence="1" type="ORF">DdX_10585</name>
</gene>
<dbReference type="PANTHER" id="PTHR44115">
    <property type="entry name" value="PROTEIN CBG09704"/>
    <property type="match status" value="1"/>
</dbReference>
<dbReference type="PRINTS" id="PR00081">
    <property type="entry name" value="GDHRDH"/>
</dbReference>
<dbReference type="FunFam" id="3.40.50.720:FF:000084">
    <property type="entry name" value="Short-chain dehydrogenase reductase"/>
    <property type="match status" value="1"/>
</dbReference>
<dbReference type="PANTHER" id="PTHR44115:SF2">
    <property type="entry name" value="NAD(P)-BINDING PROTEIN"/>
    <property type="match status" value="1"/>
</dbReference>
<comment type="caution">
    <text evidence="1">The sequence shown here is derived from an EMBL/GenBank/DDBJ whole genome shotgun (WGS) entry which is preliminary data.</text>
</comment>
<organism evidence="1 2">
    <name type="scientific">Ditylenchus destructor</name>
    <dbReference type="NCBI Taxonomy" id="166010"/>
    <lineage>
        <taxon>Eukaryota</taxon>
        <taxon>Metazoa</taxon>
        <taxon>Ecdysozoa</taxon>
        <taxon>Nematoda</taxon>
        <taxon>Chromadorea</taxon>
        <taxon>Rhabditida</taxon>
        <taxon>Tylenchina</taxon>
        <taxon>Tylenchomorpha</taxon>
        <taxon>Sphaerularioidea</taxon>
        <taxon>Anguinidae</taxon>
        <taxon>Anguininae</taxon>
        <taxon>Ditylenchus</taxon>
    </lineage>
</organism>
<dbReference type="Pfam" id="PF13561">
    <property type="entry name" value="adh_short_C2"/>
    <property type="match status" value="1"/>
</dbReference>
<dbReference type="InterPro" id="IPR036291">
    <property type="entry name" value="NAD(P)-bd_dom_sf"/>
</dbReference>
<dbReference type="Gene3D" id="3.40.50.720">
    <property type="entry name" value="NAD(P)-binding Rossmann-like Domain"/>
    <property type="match status" value="1"/>
</dbReference>
<accession>A0AAD4MYN8</accession>
<dbReference type="InterPro" id="IPR002347">
    <property type="entry name" value="SDR_fam"/>
</dbReference>